<gene>
    <name evidence="1" type="ORF">OUZ56_002990</name>
</gene>
<comment type="caution">
    <text evidence="1">The sequence shown here is derived from an EMBL/GenBank/DDBJ whole genome shotgun (WGS) entry which is preliminary data.</text>
</comment>
<protein>
    <submittedName>
        <fullName evidence="1">Uncharacterized protein</fullName>
    </submittedName>
</protein>
<name>A0ABR0A7E7_9CRUS</name>
<sequence length="113" mass="13403">MSLRQKSSRKNGKEKDERWKIVSYNCYVYHREYIYLNSGINRGRQMDGRDRLPHSMRPRLGHLDTRVNTFLFLFSAAWIPPPPGFIRPQSKRDGGALLSETLVIESEWRMMME</sequence>
<proteinExistence type="predicted"/>
<dbReference type="Proteomes" id="UP001234178">
    <property type="component" value="Unassembled WGS sequence"/>
</dbReference>
<evidence type="ECO:0000313" key="2">
    <source>
        <dbReference type="Proteomes" id="UP001234178"/>
    </source>
</evidence>
<accession>A0ABR0A7E7</accession>
<organism evidence="1 2">
    <name type="scientific">Daphnia magna</name>
    <dbReference type="NCBI Taxonomy" id="35525"/>
    <lineage>
        <taxon>Eukaryota</taxon>
        <taxon>Metazoa</taxon>
        <taxon>Ecdysozoa</taxon>
        <taxon>Arthropoda</taxon>
        <taxon>Crustacea</taxon>
        <taxon>Branchiopoda</taxon>
        <taxon>Diplostraca</taxon>
        <taxon>Cladocera</taxon>
        <taxon>Anomopoda</taxon>
        <taxon>Daphniidae</taxon>
        <taxon>Daphnia</taxon>
    </lineage>
</organism>
<keyword evidence="2" id="KW-1185">Reference proteome</keyword>
<reference evidence="1 2" key="1">
    <citation type="journal article" date="2023" name="Nucleic Acids Res.">
        <title>The hologenome of Daphnia magna reveals possible DNA methylation and microbiome-mediated evolution of the host genome.</title>
        <authorList>
            <person name="Chaturvedi A."/>
            <person name="Li X."/>
            <person name="Dhandapani V."/>
            <person name="Marshall H."/>
            <person name="Kissane S."/>
            <person name="Cuenca-Cambronero M."/>
            <person name="Asole G."/>
            <person name="Calvet F."/>
            <person name="Ruiz-Romero M."/>
            <person name="Marangio P."/>
            <person name="Guigo R."/>
            <person name="Rago D."/>
            <person name="Mirbahai L."/>
            <person name="Eastwood N."/>
            <person name="Colbourne J.K."/>
            <person name="Zhou J."/>
            <person name="Mallon E."/>
            <person name="Orsini L."/>
        </authorList>
    </citation>
    <scope>NUCLEOTIDE SEQUENCE [LARGE SCALE GENOMIC DNA]</scope>
    <source>
        <strain evidence="1">LRV0_1</strain>
    </source>
</reference>
<dbReference type="EMBL" id="JAOYFB010000036">
    <property type="protein sequence ID" value="KAK4021056.1"/>
    <property type="molecule type" value="Genomic_DNA"/>
</dbReference>
<evidence type="ECO:0000313" key="1">
    <source>
        <dbReference type="EMBL" id="KAK4021056.1"/>
    </source>
</evidence>